<dbReference type="Gramene" id="KVH88754">
    <property type="protein sequence ID" value="KVH88754"/>
    <property type="gene ID" value="Ccrd_025814"/>
</dbReference>
<dbReference type="Pfam" id="PF20431">
    <property type="entry name" value="E_motif"/>
    <property type="match status" value="1"/>
</dbReference>
<evidence type="ECO:0000256" key="3">
    <source>
        <dbReference type="PROSITE-ProRule" id="PRU00708"/>
    </source>
</evidence>
<proteinExistence type="inferred from homology"/>
<dbReference type="Pfam" id="PF01535">
    <property type="entry name" value="PPR"/>
    <property type="match status" value="10"/>
</dbReference>
<dbReference type="PANTHER" id="PTHR47926">
    <property type="entry name" value="PENTATRICOPEPTIDE REPEAT-CONTAINING PROTEIN"/>
    <property type="match status" value="1"/>
</dbReference>
<keyword evidence="5" id="KW-1185">Reference proteome</keyword>
<dbReference type="InterPro" id="IPR046848">
    <property type="entry name" value="E_motif"/>
</dbReference>
<dbReference type="GO" id="GO:0009451">
    <property type="term" value="P:RNA modification"/>
    <property type="evidence" value="ECO:0007669"/>
    <property type="project" value="InterPro"/>
</dbReference>
<dbReference type="AlphaFoldDB" id="A0A103XDP4"/>
<organism evidence="4 5">
    <name type="scientific">Cynara cardunculus var. scolymus</name>
    <name type="common">Globe artichoke</name>
    <name type="synonym">Cynara scolymus</name>
    <dbReference type="NCBI Taxonomy" id="59895"/>
    <lineage>
        <taxon>Eukaryota</taxon>
        <taxon>Viridiplantae</taxon>
        <taxon>Streptophyta</taxon>
        <taxon>Embryophyta</taxon>
        <taxon>Tracheophyta</taxon>
        <taxon>Spermatophyta</taxon>
        <taxon>Magnoliopsida</taxon>
        <taxon>eudicotyledons</taxon>
        <taxon>Gunneridae</taxon>
        <taxon>Pentapetalae</taxon>
        <taxon>asterids</taxon>
        <taxon>campanulids</taxon>
        <taxon>Asterales</taxon>
        <taxon>Asteraceae</taxon>
        <taxon>Carduoideae</taxon>
        <taxon>Cardueae</taxon>
        <taxon>Carduinae</taxon>
        <taxon>Cynara</taxon>
    </lineage>
</organism>
<gene>
    <name evidence="4" type="ORF">Ccrd_025814</name>
</gene>
<feature type="repeat" description="PPR" evidence="3">
    <location>
        <begin position="501"/>
        <end position="535"/>
    </location>
</feature>
<dbReference type="NCBIfam" id="TIGR00756">
    <property type="entry name" value="PPR"/>
    <property type="match status" value="8"/>
</dbReference>
<comment type="similarity">
    <text evidence="2">Belongs to the PPR family. PCMP-E subfamily.</text>
</comment>
<dbReference type="FunFam" id="1.25.40.10:FF:000344">
    <property type="entry name" value="Pentatricopeptide repeat-containing protein"/>
    <property type="match status" value="1"/>
</dbReference>
<dbReference type="OMA" id="IGGCKAQ"/>
<feature type="repeat" description="PPR" evidence="3">
    <location>
        <begin position="268"/>
        <end position="302"/>
    </location>
</feature>
<evidence type="ECO:0000313" key="5">
    <source>
        <dbReference type="Proteomes" id="UP000243975"/>
    </source>
</evidence>
<comment type="caution">
    <text evidence="4">The sequence shown here is derived from an EMBL/GenBank/DDBJ whole genome shotgun (WGS) entry which is preliminary data.</text>
</comment>
<dbReference type="InterPro" id="IPR002885">
    <property type="entry name" value="PPR_rpt"/>
</dbReference>
<feature type="repeat" description="PPR" evidence="3">
    <location>
        <begin position="40"/>
        <end position="70"/>
    </location>
</feature>
<feature type="repeat" description="PPR" evidence="3">
    <location>
        <begin position="400"/>
        <end position="434"/>
    </location>
</feature>
<dbReference type="Pfam" id="PF13041">
    <property type="entry name" value="PPR_2"/>
    <property type="match status" value="2"/>
</dbReference>
<evidence type="ECO:0000313" key="4">
    <source>
        <dbReference type="EMBL" id="KVH88754.1"/>
    </source>
</evidence>
<dbReference type="PANTHER" id="PTHR47926:SF392">
    <property type="entry name" value="PENTATRICOPEPTIDE REPEAT-CONTAINING PROTEIN"/>
    <property type="match status" value="1"/>
</dbReference>
<dbReference type="GO" id="GO:0005737">
    <property type="term" value="C:cytoplasm"/>
    <property type="evidence" value="ECO:0007669"/>
    <property type="project" value="UniProtKB-ARBA"/>
</dbReference>
<feature type="repeat" description="PPR" evidence="3">
    <location>
        <begin position="133"/>
        <end position="167"/>
    </location>
</feature>
<feature type="repeat" description="PPR" evidence="3">
    <location>
        <begin position="470"/>
        <end position="500"/>
    </location>
</feature>
<dbReference type="Gene3D" id="1.25.40.10">
    <property type="entry name" value="Tetratricopeptide repeat domain"/>
    <property type="match status" value="6"/>
</dbReference>
<dbReference type="PROSITE" id="PS51375">
    <property type="entry name" value="PPR"/>
    <property type="match status" value="8"/>
</dbReference>
<dbReference type="GO" id="GO:0003723">
    <property type="term" value="F:RNA binding"/>
    <property type="evidence" value="ECO:0007669"/>
    <property type="project" value="InterPro"/>
</dbReference>
<dbReference type="InterPro" id="IPR046960">
    <property type="entry name" value="PPR_At4g14850-like_plant"/>
</dbReference>
<dbReference type="InterPro" id="IPR011990">
    <property type="entry name" value="TPR-like_helical_dom_sf"/>
</dbReference>
<feature type="repeat" description="PPR" evidence="3">
    <location>
        <begin position="71"/>
        <end position="105"/>
    </location>
</feature>
<sequence>MDLDLQSCARLLQTITSNVVIKQGKQLHLLFLKRGVLPSSITLANRLLQMYARCGDLFDARKLFDEMPRRNCFTWNSMIEGYVKSGNKEEALHLFYSMPNKNSFTWNMIISGFVKASKLNVARKLFDEMPMKNGVAWNSMIHGYAENGHSVEALRLFKDLKSGCYGPCHVDIYVLATVFGACTDLLALQLGKTIHACIVVGGVKFDPVLGSSIVNMYGKCGDLDSASLVLRSLPYPDDFSLSSLISAYSNNGRVADAKRIFCIKNDPCVALWNSLISGYIVNDMAMEALILFGEMRRNGTKEDASTIAIILSACDCLGFLEYGTQVHAHTCKFGVTRDLVVASVLVDTYAKCGRPDSACELFPELNTYDTILLNSMINVYCTCGRIEDAIQVFQSIPSKSLISWNSMISGLSKNGYPTEALACFGELNTKGFHMDRFSLASVISTCATISSLELGKQLYARAIVIGLESDKVVSTALVDFYCKCGLIDDGRKLFDEMIQSDEASWNSMLMGYATNGYGIEALHLFNDMIKVGVMPTDITFTAVLSACNHCGLVEEGLKWFNAMKHKYSIDPGIEHYSCMIDLFARVGQLEEAIDFLIYMPFEADASMWSTILRGCLANGDTILGKKVAEKITMIDPKNPDAYVQLSSIFATSGDWGRSAQVRKLMIAKRMQKVPGTSWIDR</sequence>
<evidence type="ECO:0000256" key="1">
    <source>
        <dbReference type="ARBA" id="ARBA00022737"/>
    </source>
</evidence>
<dbReference type="FunFam" id="1.25.40.10:FF:000797">
    <property type="entry name" value="Pentatricopeptide repeat-containing protein chloroplastic"/>
    <property type="match status" value="1"/>
</dbReference>
<dbReference type="OrthoDB" id="772568at2759"/>
<dbReference type="Proteomes" id="UP000243975">
    <property type="component" value="Unassembled WGS sequence"/>
</dbReference>
<keyword evidence="1" id="KW-0677">Repeat</keyword>
<protein>
    <submittedName>
        <fullName evidence="4">Pentatricopeptide repeat-containing protein</fullName>
    </submittedName>
</protein>
<accession>A0A103XDP4</accession>
<reference evidence="4 5" key="1">
    <citation type="journal article" date="2016" name="Sci. Rep.">
        <title>The genome sequence of the outbreeding globe artichoke constructed de novo incorporating a phase-aware low-pass sequencing strategy of F1 progeny.</title>
        <authorList>
            <person name="Scaglione D."/>
            <person name="Reyes-Chin-Wo S."/>
            <person name="Acquadro A."/>
            <person name="Froenicke L."/>
            <person name="Portis E."/>
            <person name="Beitel C."/>
            <person name="Tirone M."/>
            <person name="Mauro R."/>
            <person name="Lo Monaco A."/>
            <person name="Mauromicale G."/>
            <person name="Faccioli P."/>
            <person name="Cattivelli L."/>
            <person name="Rieseberg L."/>
            <person name="Michelmore R."/>
            <person name="Lanteri S."/>
        </authorList>
    </citation>
    <scope>NUCLEOTIDE SEQUENCE [LARGE SCALE GENOMIC DNA]</scope>
    <source>
        <strain evidence="4">2C</strain>
    </source>
</reference>
<feature type="repeat" description="PPR" evidence="3">
    <location>
        <begin position="369"/>
        <end position="399"/>
    </location>
</feature>
<dbReference type="EMBL" id="LEKV01005341">
    <property type="protein sequence ID" value="KVH88754.1"/>
    <property type="molecule type" value="Genomic_DNA"/>
</dbReference>
<evidence type="ECO:0000256" key="2">
    <source>
        <dbReference type="ARBA" id="ARBA00061659"/>
    </source>
</evidence>
<name>A0A103XDP4_CYNCS</name>